<name>A0AAD6EN14_9POAL</name>
<dbReference type="SUPFAM" id="SSF81698">
    <property type="entry name" value="FF domain"/>
    <property type="match status" value="5"/>
</dbReference>
<feature type="compositionally biased region" description="Basic and acidic residues" evidence="2">
    <location>
        <begin position="809"/>
        <end position="831"/>
    </location>
</feature>
<accession>A0AAD6EN14</accession>
<feature type="domain" description="FF" evidence="4">
    <location>
        <begin position="676"/>
        <end position="731"/>
    </location>
</feature>
<gene>
    <name evidence="5" type="ORF">LUZ61_019330</name>
</gene>
<feature type="domain" description="WW" evidence="3">
    <location>
        <begin position="467"/>
        <end position="494"/>
    </location>
</feature>
<feature type="region of interest" description="Disordered" evidence="2">
    <location>
        <begin position="563"/>
        <end position="613"/>
    </location>
</feature>
<feature type="domain" description="WW" evidence="3">
    <location>
        <begin position="409"/>
        <end position="442"/>
    </location>
</feature>
<dbReference type="InterPro" id="IPR045148">
    <property type="entry name" value="TCRG1-like"/>
</dbReference>
<comment type="caution">
    <text evidence="5">The sequence shown here is derived from an EMBL/GenBank/DDBJ whole genome shotgun (WGS) entry which is preliminary data.</text>
</comment>
<feature type="compositionally biased region" description="Low complexity" evidence="2">
    <location>
        <begin position="381"/>
        <end position="398"/>
    </location>
</feature>
<dbReference type="Gene3D" id="2.20.70.10">
    <property type="match status" value="2"/>
</dbReference>
<proteinExistence type="predicted"/>
<keyword evidence="6" id="KW-1185">Reference proteome</keyword>
<organism evidence="5 6">
    <name type="scientific">Rhynchospora tenuis</name>
    <dbReference type="NCBI Taxonomy" id="198213"/>
    <lineage>
        <taxon>Eukaryota</taxon>
        <taxon>Viridiplantae</taxon>
        <taxon>Streptophyta</taxon>
        <taxon>Embryophyta</taxon>
        <taxon>Tracheophyta</taxon>
        <taxon>Spermatophyta</taxon>
        <taxon>Magnoliopsida</taxon>
        <taxon>Liliopsida</taxon>
        <taxon>Poales</taxon>
        <taxon>Cyperaceae</taxon>
        <taxon>Cyperoideae</taxon>
        <taxon>Rhynchosporeae</taxon>
        <taxon>Rhynchospora</taxon>
    </lineage>
</organism>
<feature type="region of interest" description="Disordered" evidence="2">
    <location>
        <begin position="979"/>
        <end position="1098"/>
    </location>
</feature>
<feature type="compositionally biased region" description="Basic and acidic residues" evidence="2">
    <location>
        <begin position="979"/>
        <end position="1087"/>
    </location>
</feature>
<dbReference type="AlphaFoldDB" id="A0AAD6EN14"/>
<sequence length="1098" mass="122894">MGPLLSNGLDTNRVQIRNTSSPHILSSSFRPPPLSIFCLLHPKAIASSLFGCAFCLYKRVPALSLPFLSISQVMSTTEPPAQEVQPENSNEMPDAQILDQSMSGVTPVSKSPATESLHSATPASMATPVSSSQVLEPCPSTPITNPTPPTSSAPRGIVGNPNVAPQDHVRPGIANGSFSFGALHRPNVPFGANQQPPMQTIMRPAPPISPAPIQPPVPSQYMGNRPPFGYNMGPHGTSSSSPGQQFQPNNVNSVPMIPSEPYPSGTAAGSQTMQMQPGPSFPRPETVGVAGNPVAGQPNFHMRPMAPALMQTPQPVYPNQIPGHGPVLQPNWPHQPTQTGVFQRAPLLPNPGTMPVVQPPVVLQNVAPTSAPNLPQRSAESQTGSATTVVSTSSDQTGEANQVPAQEEQNVLNVWTAHKTEAGLIYYYNSLTGKSTYEKPVGFKGEPEKVSGQSTPVSWEKLPGTDWTFVTTNDGKKYYYDSKNKVSSWKIPPEVAEILKKQQMDSTNDTPTEQQNQKPLVSNVPAVLTGGREAVPLRQAPSLISSSALDTIKKKLQDAATPGAVGISDLNGSKIPDGASTEKPKEGNGDGNVSDSSSDSDDGESEPTKEDSVLQFKEMLKEKGVPPFAKWDKELPKIIFDARFKAVSTNEARRAIFERYVRTRADEERKERKAAQKAAIEGFRQLLEEASEDIDHETNFSDFKKKWGNDSRFRALESKEREALFNEKVQAAEEKVRAIHLAAIAEFKSMLRERNEITSKSRWSKVKEDLRSDKRYKAVKHEERETLFEEYVAELKAAEEEAEQSSKAILDEQEKLRERERETRKRKEREEQEMERVRLKIRKKDAIASYQALLVEKIKDAKISWSDAKAKLEKDPQGRATNPDLAHSDAEMLFREHVTSLYNKQVHDYRQLLSEVITAEAAGKVTSGGKTVFTSWSEAKKLLQSDARYAKLSSKDCESLWRRYVEDMARKLKNVLGDFKEKPDKDSGSDSKEKERVDRDHRRDSPERERSNRDHRRDSKEVERSDRDYRRETKEVDRSDRDYRRDSKERERSDRDYRRDAKEKERSERDHRRDRKENERSDREYRRGNGSSDYSRRR</sequence>
<dbReference type="EMBL" id="JAMRDG010000002">
    <property type="protein sequence ID" value="KAJ3690166.1"/>
    <property type="molecule type" value="Genomic_DNA"/>
</dbReference>
<feature type="compositionally biased region" description="Polar residues" evidence="2">
    <location>
        <begin position="103"/>
        <end position="134"/>
    </location>
</feature>
<dbReference type="Pfam" id="PF01846">
    <property type="entry name" value="FF"/>
    <property type="match status" value="4"/>
</dbReference>
<reference evidence="5 6" key="1">
    <citation type="journal article" date="2022" name="Cell">
        <title>Repeat-based holocentromeres influence genome architecture and karyotype evolution.</title>
        <authorList>
            <person name="Hofstatter P.G."/>
            <person name="Thangavel G."/>
            <person name="Lux T."/>
            <person name="Neumann P."/>
            <person name="Vondrak T."/>
            <person name="Novak P."/>
            <person name="Zhang M."/>
            <person name="Costa L."/>
            <person name="Castellani M."/>
            <person name="Scott A."/>
            <person name="Toegelov H."/>
            <person name="Fuchs J."/>
            <person name="Mata-Sucre Y."/>
            <person name="Dias Y."/>
            <person name="Vanzela A.L.L."/>
            <person name="Huettel B."/>
            <person name="Almeida C.C.S."/>
            <person name="Simkova H."/>
            <person name="Souza G."/>
            <person name="Pedrosa-Harand A."/>
            <person name="Macas J."/>
            <person name="Mayer K.F.X."/>
            <person name="Houben A."/>
            <person name="Marques A."/>
        </authorList>
    </citation>
    <scope>NUCLEOTIDE SEQUENCE [LARGE SCALE GENOMIC DNA]</scope>
    <source>
        <strain evidence="5">RhyTen1mFocal</strain>
    </source>
</reference>
<dbReference type="InterPro" id="IPR036020">
    <property type="entry name" value="WW_dom_sf"/>
</dbReference>
<dbReference type="SUPFAM" id="SSF51045">
    <property type="entry name" value="WW domain"/>
    <property type="match status" value="2"/>
</dbReference>
<feature type="domain" description="FF" evidence="4">
    <location>
        <begin position="609"/>
        <end position="663"/>
    </location>
</feature>
<feature type="compositionally biased region" description="Polar residues" evidence="2">
    <location>
        <begin position="1089"/>
        <end position="1098"/>
    </location>
</feature>
<dbReference type="InterPro" id="IPR002713">
    <property type="entry name" value="FF_domain"/>
</dbReference>
<dbReference type="Pfam" id="PF00397">
    <property type="entry name" value="WW"/>
    <property type="match status" value="1"/>
</dbReference>
<feature type="region of interest" description="Disordered" evidence="2">
    <location>
        <begin position="103"/>
        <end position="159"/>
    </location>
</feature>
<feature type="region of interest" description="Disordered" evidence="2">
    <location>
        <begin position="367"/>
        <end position="405"/>
    </location>
</feature>
<dbReference type="InterPro" id="IPR036517">
    <property type="entry name" value="FF_domain_sf"/>
</dbReference>
<dbReference type="CDD" id="cd00201">
    <property type="entry name" value="WW"/>
    <property type="match status" value="2"/>
</dbReference>
<dbReference type="FunFam" id="1.10.10.440:FF:000028">
    <property type="entry name" value="Pre-mRNA-processing protein 40C"/>
    <property type="match status" value="1"/>
</dbReference>
<evidence type="ECO:0000259" key="4">
    <source>
        <dbReference type="PROSITE" id="PS51676"/>
    </source>
</evidence>
<evidence type="ECO:0000256" key="2">
    <source>
        <dbReference type="SAM" id="MobiDB-lite"/>
    </source>
</evidence>
<dbReference type="Proteomes" id="UP001210211">
    <property type="component" value="Unassembled WGS sequence"/>
</dbReference>
<protein>
    <recommendedName>
        <fullName evidence="7">Pre-mRNA-processing protein 40C</fullName>
    </recommendedName>
</protein>
<evidence type="ECO:0008006" key="7">
    <source>
        <dbReference type="Google" id="ProtNLM"/>
    </source>
</evidence>
<dbReference type="Gene3D" id="1.10.10.440">
    <property type="entry name" value="FF domain"/>
    <property type="match status" value="5"/>
</dbReference>
<feature type="region of interest" description="Disordered" evidence="2">
    <location>
        <begin position="802"/>
        <end position="831"/>
    </location>
</feature>
<dbReference type="SMART" id="SM00456">
    <property type="entry name" value="WW"/>
    <property type="match status" value="2"/>
</dbReference>
<dbReference type="PROSITE" id="PS51676">
    <property type="entry name" value="FF"/>
    <property type="match status" value="4"/>
</dbReference>
<dbReference type="PROSITE" id="PS50020">
    <property type="entry name" value="WW_DOMAIN_2"/>
    <property type="match status" value="2"/>
</dbReference>
<keyword evidence="1" id="KW-0677">Repeat</keyword>
<dbReference type="PROSITE" id="PS01159">
    <property type="entry name" value="WW_DOMAIN_1"/>
    <property type="match status" value="2"/>
</dbReference>
<dbReference type="PANTHER" id="PTHR15377:SF3">
    <property type="entry name" value="WW DOMAIN-CONTAINING PROTEIN"/>
    <property type="match status" value="1"/>
</dbReference>
<dbReference type="PANTHER" id="PTHR15377">
    <property type="entry name" value="TRANSCRIPTION ELONGATION REGULATOR 1"/>
    <property type="match status" value="1"/>
</dbReference>
<feature type="domain" description="FF" evidence="4">
    <location>
        <begin position="739"/>
        <end position="794"/>
    </location>
</feature>
<evidence type="ECO:0000259" key="3">
    <source>
        <dbReference type="PROSITE" id="PS50020"/>
    </source>
</evidence>
<evidence type="ECO:0000256" key="1">
    <source>
        <dbReference type="ARBA" id="ARBA00022737"/>
    </source>
</evidence>
<feature type="compositionally biased region" description="Polar residues" evidence="2">
    <location>
        <begin position="370"/>
        <end position="380"/>
    </location>
</feature>
<dbReference type="GO" id="GO:0003712">
    <property type="term" value="F:transcription coregulator activity"/>
    <property type="evidence" value="ECO:0007669"/>
    <property type="project" value="TreeGrafter"/>
</dbReference>
<evidence type="ECO:0000313" key="5">
    <source>
        <dbReference type="EMBL" id="KAJ3690166.1"/>
    </source>
</evidence>
<dbReference type="GO" id="GO:0005634">
    <property type="term" value="C:nucleus"/>
    <property type="evidence" value="ECO:0007669"/>
    <property type="project" value="TreeGrafter"/>
</dbReference>
<dbReference type="SMART" id="SM00441">
    <property type="entry name" value="FF"/>
    <property type="match status" value="5"/>
</dbReference>
<dbReference type="GO" id="GO:0070063">
    <property type="term" value="F:RNA polymerase binding"/>
    <property type="evidence" value="ECO:0007669"/>
    <property type="project" value="InterPro"/>
</dbReference>
<feature type="domain" description="FF" evidence="4">
    <location>
        <begin position="843"/>
        <end position="900"/>
    </location>
</feature>
<evidence type="ECO:0000313" key="6">
    <source>
        <dbReference type="Proteomes" id="UP001210211"/>
    </source>
</evidence>
<dbReference type="InterPro" id="IPR001202">
    <property type="entry name" value="WW_dom"/>
</dbReference>